<dbReference type="Gene3D" id="3.30.450.20">
    <property type="entry name" value="PAS domain"/>
    <property type="match status" value="1"/>
</dbReference>
<dbReference type="NCBIfam" id="TIGR00229">
    <property type="entry name" value="sensory_box"/>
    <property type="match status" value="1"/>
</dbReference>
<evidence type="ECO:0000313" key="5">
    <source>
        <dbReference type="Proteomes" id="UP000028181"/>
    </source>
</evidence>
<name>A0A068SSV6_NEOGA</name>
<dbReference type="SUPFAM" id="SSF55073">
    <property type="entry name" value="Nucleotide cyclase"/>
    <property type="match status" value="1"/>
</dbReference>
<dbReference type="Proteomes" id="UP000028181">
    <property type="component" value="Chromosome I"/>
</dbReference>
<dbReference type="CDD" id="cd01949">
    <property type="entry name" value="GGDEF"/>
    <property type="match status" value="1"/>
</dbReference>
<dbReference type="NCBIfam" id="TIGR00254">
    <property type="entry name" value="GGDEF"/>
    <property type="match status" value="1"/>
</dbReference>
<evidence type="ECO:0000256" key="1">
    <source>
        <dbReference type="SAM" id="Phobius"/>
    </source>
</evidence>
<proteinExistence type="predicted"/>
<dbReference type="eggNOG" id="COG5001">
    <property type="taxonomic scope" value="Bacteria"/>
</dbReference>
<dbReference type="PATRIC" id="fig|1028800.3.peg.3188"/>
<dbReference type="SMART" id="SM00052">
    <property type="entry name" value="EAL"/>
    <property type="match status" value="1"/>
</dbReference>
<dbReference type="InterPro" id="IPR043128">
    <property type="entry name" value="Rev_trsase/Diguanyl_cyclase"/>
</dbReference>
<dbReference type="InterPro" id="IPR052155">
    <property type="entry name" value="Biofilm_reg_signaling"/>
</dbReference>
<evidence type="ECO:0000259" key="2">
    <source>
        <dbReference type="PROSITE" id="PS50883"/>
    </source>
</evidence>
<dbReference type="InterPro" id="IPR001633">
    <property type="entry name" value="EAL_dom"/>
</dbReference>
<dbReference type="SUPFAM" id="SSF55785">
    <property type="entry name" value="PYP-like sensor domain (PAS domain)"/>
    <property type="match status" value="1"/>
</dbReference>
<dbReference type="PROSITE" id="PS50883">
    <property type="entry name" value="EAL"/>
    <property type="match status" value="1"/>
</dbReference>
<dbReference type="CDD" id="cd01948">
    <property type="entry name" value="EAL"/>
    <property type="match status" value="1"/>
</dbReference>
<dbReference type="Pfam" id="PF00990">
    <property type="entry name" value="GGDEF"/>
    <property type="match status" value="1"/>
</dbReference>
<feature type="domain" description="GGDEF" evidence="3">
    <location>
        <begin position="358"/>
        <end position="491"/>
    </location>
</feature>
<dbReference type="Gene3D" id="3.20.20.450">
    <property type="entry name" value="EAL domain"/>
    <property type="match status" value="1"/>
</dbReference>
<gene>
    <name evidence="4" type="ORF">RG540_CH31440</name>
</gene>
<dbReference type="HOGENOM" id="CLU_000445_70_49_5"/>
<dbReference type="OrthoDB" id="9814202at2"/>
<dbReference type="KEGG" id="ngg:RG540_CH31440"/>
<evidence type="ECO:0000313" key="4">
    <source>
        <dbReference type="EMBL" id="CDN49308.1"/>
    </source>
</evidence>
<feature type="transmembrane region" description="Helical" evidence="1">
    <location>
        <begin position="53"/>
        <end position="71"/>
    </location>
</feature>
<protein>
    <submittedName>
        <fullName evidence="4">Putative diguanylate cyclase (GGDEF)/phosphodiesterase (EAL) with PAS/PAC sensor</fullName>
    </submittedName>
</protein>
<reference evidence="5" key="1">
    <citation type="journal article" date="2014" name="BMC Genomics">
        <title>Genome sequencing of two Neorhizobium galegae strains reveals a noeT gene responsible for the unusual acetylation of the nodulation factors.</title>
        <authorList>
            <person name="Osterman J."/>
            <person name="Marsh J."/>
            <person name="Laine P.K."/>
            <person name="Zeng Z."/>
            <person name="Alatalo E."/>
            <person name="Sullivan J.T."/>
            <person name="Young J.P."/>
            <person name="Thomas-Oates J."/>
            <person name="Paulin L."/>
            <person name="Lindstrom K."/>
        </authorList>
    </citation>
    <scope>NUCLEOTIDE SEQUENCE [LARGE SCALE GENOMIC DNA]</scope>
    <source>
        <strain evidence="5">HAMBI 540</strain>
    </source>
</reference>
<dbReference type="SMART" id="SM00267">
    <property type="entry name" value="GGDEF"/>
    <property type="match status" value="1"/>
</dbReference>
<dbReference type="InterPro" id="IPR000014">
    <property type="entry name" value="PAS"/>
</dbReference>
<keyword evidence="1" id="KW-0812">Transmembrane</keyword>
<feature type="transmembrane region" description="Helical" evidence="1">
    <location>
        <begin position="159"/>
        <end position="183"/>
    </location>
</feature>
<dbReference type="AlphaFoldDB" id="A0A068SSV6"/>
<dbReference type="Gene3D" id="3.30.70.270">
    <property type="match status" value="1"/>
</dbReference>
<dbReference type="InterPro" id="IPR029787">
    <property type="entry name" value="Nucleotide_cyclase"/>
</dbReference>
<feature type="transmembrane region" description="Helical" evidence="1">
    <location>
        <begin position="29"/>
        <end position="47"/>
    </location>
</feature>
<sequence>MNPMKETEAKTLSTDVYLSFVTSLFGNRGTLWTGVVVHVLWCLLVFHYSGAQFYLLFACGFAAVFAYRMYWFQRFDKVDKASLTYDGIAAWEQQYVIGAFLAAFLLGIASGYALLVLENPFVGFTCIAMTLGSMMSIVGRNYGSRIAVDLQTLGCCGPILIACLFTEDLHLALMSLLLIPFGLTTRSMANGVREFLYENVIASRKMAIIAGRFDIALKTISHGLVMLDGEGKIQVINRRARDLLGLDKKSDLKDRDFAAVLCEDAENAPETILRQLSKLADGSLERALFKFKDDRHLEFSVSPRSDGGVVLIFEDVTARLAAEEKVLHMVRFDALTGLPNRGHFADLATKKLKRRGEALAALAVFDVDGFKHVNDLRGHVIGDRLLAAISARLSAMKTDGLLAGRLVGDEFVVLLTGGDDDCELERQIRRIHAEIQGDYYVDGLRLPVSMNSGCVVLPSQDFDMENWQIKADLALNHAKSTGNGTLTAFRSEMDAQYIDEQKLRVDLRQAIENRGLHVVYQPMYRPDGSGIECSEALVRWRHPERGMVGPNVFIPMAEDMGLVSHITHLVLDQACRDCATWPEPMAVSVNLSIQDLRNDDIVGYVADVLKRYSVDPSRLHLEVTESCFMDEPVAVSAILNQFRVTGVTIAIDDFGTGFSSLSYLDSLPLDVVKIDRAFIRNIVEDQRKLKLLRGIVHLSRELGLKIVVEGVETKEQLALVNRHRFSDLVQGYVFSMPVASEKIIELAAEGASAAKLSAVRRGAKSAQASPLRAAAR</sequence>
<feature type="domain" description="EAL" evidence="2">
    <location>
        <begin position="500"/>
        <end position="751"/>
    </location>
</feature>
<dbReference type="PANTHER" id="PTHR44757:SF2">
    <property type="entry name" value="BIOFILM ARCHITECTURE MAINTENANCE PROTEIN MBAA"/>
    <property type="match status" value="1"/>
</dbReference>
<keyword evidence="5" id="KW-1185">Reference proteome</keyword>
<organism evidence="4 5">
    <name type="scientific">Neorhizobium galegae bv. orientalis str. HAMBI 540</name>
    <dbReference type="NCBI Taxonomy" id="1028800"/>
    <lineage>
        <taxon>Bacteria</taxon>
        <taxon>Pseudomonadati</taxon>
        <taxon>Pseudomonadota</taxon>
        <taxon>Alphaproteobacteria</taxon>
        <taxon>Hyphomicrobiales</taxon>
        <taxon>Rhizobiaceae</taxon>
        <taxon>Rhizobium/Agrobacterium group</taxon>
        <taxon>Neorhizobium</taxon>
    </lineage>
</organism>
<dbReference type="InterPro" id="IPR000160">
    <property type="entry name" value="GGDEF_dom"/>
</dbReference>
<dbReference type="SMART" id="SM00091">
    <property type="entry name" value="PAS"/>
    <property type="match status" value="1"/>
</dbReference>
<feature type="transmembrane region" description="Helical" evidence="1">
    <location>
        <begin position="95"/>
        <end position="115"/>
    </location>
</feature>
<dbReference type="PANTHER" id="PTHR44757">
    <property type="entry name" value="DIGUANYLATE CYCLASE DGCP"/>
    <property type="match status" value="1"/>
</dbReference>
<dbReference type="EMBL" id="HG938353">
    <property type="protein sequence ID" value="CDN49308.1"/>
    <property type="molecule type" value="Genomic_DNA"/>
</dbReference>
<feature type="transmembrane region" description="Helical" evidence="1">
    <location>
        <begin position="121"/>
        <end position="138"/>
    </location>
</feature>
<dbReference type="InterPro" id="IPR035965">
    <property type="entry name" value="PAS-like_dom_sf"/>
</dbReference>
<dbReference type="InterPro" id="IPR035919">
    <property type="entry name" value="EAL_sf"/>
</dbReference>
<dbReference type="CDD" id="cd00130">
    <property type="entry name" value="PAS"/>
    <property type="match status" value="1"/>
</dbReference>
<evidence type="ECO:0000259" key="3">
    <source>
        <dbReference type="PROSITE" id="PS50887"/>
    </source>
</evidence>
<dbReference type="Pfam" id="PF12860">
    <property type="entry name" value="PAS_7"/>
    <property type="match status" value="1"/>
</dbReference>
<dbReference type="Pfam" id="PF00563">
    <property type="entry name" value="EAL"/>
    <property type="match status" value="1"/>
</dbReference>
<keyword evidence="1" id="KW-1133">Transmembrane helix</keyword>
<dbReference type="SUPFAM" id="SSF141868">
    <property type="entry name" value="EAL domain-like"/>
    <property type="match status" value="1"/>
</dbReference>
<dbReference type="PROSITE" id="PS50887">
    <property type="entry name" value="GGDEF"/>
    <property type="match status" value="1"/>
</dbReference>
<accession>A0A068SSV6</accession>
<keyword evidence="1" id="KW-0472">Membrane</keyword>